<dbReference type="PANTHER" id="PTHR43107:SF15">
    <property type="entry name" value="FATTY ACID TRANSPORT PROTEIN 3, ISOFORM A"/>
    <property type="match status" value="1"/>
</dbReference>
<dbReference type="InterPro" id="IPR000873">
    <property type="entry name" value="AMP-dep_synth/lig_dom"/>
</dbReference>
<dbReference type="GO" id="GO:0005524">
    <property type="term" value="F:ATP binding"/>
    <property type="evidence" value="ECO:0007669"/>
    <property type="project" value="UniProtKB-KW"/>
</dbReference>
<comment type="catalytic activity">
    <reaction evidence="5">
        <text>a very long-chain fatty acid + ATP + CoA = a very long-chain fatty acyl-CoA + AMP + diphosphate</text>
        <dbReference type="Rhea" id="RHEA:54536"/>
        <dbReference type="ChEBI" id="CHEBI:30616"/>
        <dbReference type="ChEBI" id="CHEBI:33019"/>
        <dbReference type="ChEBI" id="CHEBI:57287"/>
        <dbReference type="ChEBI" id="CHEBI:58950"/>
        <dbReference type="ChEBI" id="CHEBI:138261"/>
        <dbReference type="ChEBI" id="CHEBI:456215"/>
    </reaction>
    <physiologicalReaction direction="left-to-right" evidence="5">
        <dbReference type="Rhea" id="RHEA:54537"/>
    </physiologicalReaction>
</comment>
<dbReference type="AlphaFoldDB" id="A0A7R9EIZ7"/>
<dbReference type="GO" id="GO:0005886">
    <property type="term" value="C:plasma membrane"/>
    <property type="evidence" value="ECO:0007669"/>
    <property type="project" value="TreeGrafter"/>
</dbReference>
<dbReference type="SUPFAM" id="SSF56801">
    <property type="entry name" value="Acetyl-CoA synthetase-like"/>
    <property type="match status" value="1"/>
</dbReference>
<dbReference type="GO" id="GO:0004467">
    <property type="term" value="F:long-chain fatty acid-CoA ligase activity"/>
    <property type="evidence" value="ECO:0007669"/>
    <property type="project" value="TreeGrafter"/>
</dbReference>
<protein>
    <recommendedName>
        <fullName evidence="6">Long-chain-fatty-acid--CoA ligase</fullName>
    </recommendedName>
</protein>
<dbReference type="PROSITE" id="PS00455">
    <property type="entry name" value="AMP_BINDING"/>
    <property type="match status" value="1"/>
</dbReference>
<evidence type="ECO:0000256" key="2">
    <source>
        <dbReference type="ARBA" id="ARBA00022598"/>
    </source>
</evidence>
<evidence type="ECO:0000256" key="4">
    <source>
        <dbReference type="ARBA" id="ARBA00022840"/>
    </source>
</evidence>
<comment type="similarity">
    <text evidence="1">Belongs to the ATP-dependent AMP-binding enzyme family.</text>
</comment>
<proteinExistence type="inferred from homology"/>
<keyword evidence="2" id="KW-0436">Ligase</keyword>
<reference evidence="9" key="1">
    <citation type="submission" date="2020-11" db="EMBL/GenBank/DDBJ databases">
        <authorList>
            <person name="Tran Van P."/>
        </authorList>
    </citation>
    <scope>NUCLEOTIDE SEQUENCE</scope>
</reference>
<keyword evidence="4" id="KW-0067">ATP-binding</keyword>
<evidence type="ECO:0000313" key="9">
    <source>
        <dbReference type="EMBL" id="CAD7433866.1"/>
    </source>
</evidence>
<evidence type="ECO:0000256" key="1">
    <source>
        <dbReference type="ARBA" id="ARBA00006432"/>
    </source>
</evidence>
<dbReference type="PANTHER" id="PTHR43107">
    <property type="entry name" value="LONG-CHAIN FATTY ACID TRANSPORT PROTEIN"/>
    <property type="match status" value="1"/>
</dbReference>
<dbReference type="GO" id="GO:0005324">
    <property type="term" value="F:long-chain fatty acid transmembrane transporter activity"/>
    <property type="evidence" value="ECO:0007669"/>
    <property type="project" value="TreeGrafter"/>
</dbReference>
<accession>A0A7R9EIZ7</accession>
<evidence type="ECO:0000256" key="7">
    <source>
        <dbReference type="ARBA" id="ARBA00048666"/>
    </source>
</evidence>
<feature type="domain" description="AMP-dependent synthetase/ligase" evidence="8">
    <location>
        <begin position="33"/>
        <end position="260"/>
    </location>
</feature>
<evidence type="ECO:0000256" key="6">
    <source>
        <dbReference type="ARBA" id="ARBA00041297"/>
    </source>
</evidence>
<dbReference type="Pfam" id="PF00501">
    <property type="entry name" value="AMP-binding"/>
    <property type="match status" value="1"/>
</dbReference>
<dbReference type="EMBL" id="OB796863">
    <property type="protein sequence ID" value="CAD7433866.1"/>
    <property type="molecule type" value="Genomic_DNA"/>
</dbReference>
<name>A0A7R9EIZ7_9NEOP</name>
<evidence type="ECO:0000256" key="5">
    <source>
        <dbReference type="ARBA" id="ARBA00036527"/>
    </source>
</evidence>
<evidence type="ECO:0000259" key="8">
    <source>
        <dbReference type="Pfam" id="PF00501"/>
    </source>
</evidence>
<keyword evidence="3" id="KW-0547">Nucleotide-binding</keyword>
<dbReference type="Gene3D" id="3.40.50.12780">
    <property type="entry name" value="N-terminal domain of ligase-like"/>
    <property type="match status" value="1"/>
</dbReference>
<organism evidence="9">
    <name type="scientific">Timema monikensis</name>
    <dbReference type="NCBI Taxonomy" id="170555"/>
    <lineage>
        <taxon>Eukaryota</taxon>
        <taxon>Metazoa</taxon>
        <taxon>Ecdysozoa</taxon>
        <taxon>Arthropoda</taxon>
        <taxon>Hexapoda</taxon>
        <taxon>Insecta</taxon>
        <taxon>Pterygota</taxon>
        <taxon>Neoptera</taxon>
        <taxon>Polyneoptera</taxon>
        <taxon>Phasmatodea</taxon>
        <taxon>Timematodea</taxon>
        <taxon>Timematoidea</taxon>
        <taxon>Timematidae</taxon>
        <taxon>Timema</taxon>
    </lineage>
</organism>
<dbReference type="InterPro" id="IPR020845">
    <property type="entry name" value="AMP-binding_CS"/>
</dbReference>
<sequence length="295" mass="32093">MDGPNVNLKFITLLQEHIKSVTDNEENYTFQLCSQIDELSNQVGHYFKCQGFKRSDTVALFVEGRPEYVCLWLGLAKIGVVAALINTNLRKNPLIHSITVANSKAIIFSDELSEGVEEVLDSLGGIPLYQFSDANPGKLLPKAVNLSAAISSTPASSLLEDIVIAVPKDKLLYIFTSGTTGMPKAAVITNLRFMFMGVGVHWMLDIGFDDIIYNSLPLYHTAGGMIGVGQVLLHGCSVVIRKKFSASNFWTDCIAYNCTSSSLDWYLATGLVPSSGLLTPPFTAVPLICLFIDSS</sequence>
<dbReference type="InterPro" id="IPR042099">
    <property type="entry name" value="ANL_N_sf"/>
</dbReference>
<dbReference type="GO" id="GO:0005789">
    <property type="term" value="C:endoplasmic reticulum membrane"/>
    <property type="evidence" value="ECO:0007669"/>
    <property type="project" value="TreeGrafter"/>
</dbReference>
<gene>
    <name evidence="9" type="ORF">TMSB3V08_LOCUS10530</name>
</gene>
<comment type="catalytic activity">
    <reaction evidence="7">
        <text>tetracosanoate + ATP + CoA = tetracosanoyl-CoA + AMP + diphosphate</text>
        <dbReference type="Rhea" id="RHEA:33639"/>
        <dbReference type="ChEBI" id="CHEBI:30616"/>
        <dbReference type="ChEBI" id="CHEBI:31014"/>
        <dbReference type="ChEBI" id="CHEBI:33019"/>
        <dbReference type="ChEBI" id="CHEBI:57287"/>
        <dbReference type="ChEBI" id="CHEBI:65052"/>
        <dbReference type="ChEBI" id="CHEBI:456215"/>
    </reaction>
    <physiologicalReaction direction="left-to-right" evidence="7">
        <dbReference type="Rhea" id="RHEA:33640"/>
    </physiologicalReaction>
</comment>
<dbReference type="GO" id="GO:0044539">
    <property type="term" value="P:long-chain fatty acid import into cell"/>
    <property type="evidence" value="ECO:0007669"/>
    <property type="project" value="TreeGrafter"/>
</dbReference>
<evidence type="ECO:0000256" key="3">
    <source>
        <dbReference type="ARBA" id="ARBA00022741"/>
    </source>
</evidence>